<evidence type="ECO:0000313" key="3">
    <source>
        <dbReference type="Proteomes" id="UP000253845"/>
    </source>
</evidence>
<accession>A0A370C1I4</accession>
<evidence type="ECO:0000256" key="1">
    <source>
        <dbReference type="SAM" id="Phobius"/>
    </source>
</evidence>
<dbReference type="VEuPathDB" id="FungiDB:M747DRAFT_295677"/>
<reference evidence="2 3" key="1">
    <citation type="submission" date="2018-07" db="EMBL/GenBank/DDBJ databases">
        <title>Section-level genome sequencing of Aspergillus section Nigri to investigate inter- and intra-species variation.</title>
        <authorList>
            <consortium name="DOE Joint Genome Institute"/>
            <person name="Vesth T.C."/>
            <person name="Nybo J.L."/>
            <person name="Theobald S."/>
            <person name="Frisvad J.C."/>
            <person name="Larsen T.O."/>
            <person name="Nielsen K.F."/>
            <person name="Hoof J.B."/>
            <person name="Brandl J."/>
            <person name="Salamov A."/>
            <person name="Riley R."/>
            <person name="Gladden J.M."/>
            <person name="Phatale P."/>
            <person name="Nielsen M.T."/>
            <person name="Lyhne E.K."/>
            <person name="Kogle M.E."/>
            <person name="Strasser K."/>
            <person name="McDonnell E."/>
            <person name="Barry K."/>
            <person name="Clum A."/>
            <person name="Chen C."/>
            <person name="Nolan M."/>
            <person name="Sandor L."/>
            <person name="Kuo A."/>
            <person name="Lipzen A."/>
            <person name="Hainaut M."/>
            <person name="Drula E."/>
            <person name="Tsang A."/>
            <person name="Magnuson J.K."/>
            <person name="Henrissat B."/>
            <person name="Wiebenga A."/>
            <person name="Simmons B.A."/>
            <person name="Makela M.R."/>
            <person name="De vries R.P."/>
            <person name="Grigoriev I.V."/>
            <person name="Mortensen U.H."/>
            <person name="Baker S.E."/>
            <person name="Andersen M.R."/>
        </authorList>
    </citation>
    <scope>NUCLEOTIDE SEQUENCE [LARGE SCALE GENOMIC DNA]</scope>
    <source>
        <strain evidence="2 3">ATCC 13496</strain>
    </source>
</reference>
<dbReference type="AlphaFoldDB" id="A0A370C1I4"/>
<dbReference type="EMBL" id="KZ851914">
    <property type="protein sequence ID" value="RDH20480.1"/>
    <property type="molecule type" value="Genomic_DNA"/>
</dbReference>
<feature type="non-terminal residue" evidence="2">
    <location>
        <position position="58"/>
    </location>
</feature>
<evidence type="ECO:0000313" key="2">
    <source>
        <dbReference type="EMBL" id="RDH20480.1"/>
    </source>
</evidence>
<proteinExistence type="predicted"/>
<keyword evidence="1" id="KW-0472">Membrane</keyword>
<name>A0A370C1I4_ASPNG</name>
<keyword evidence="1" id="KW-1133">Transmembrane helix</keyword>
<feature type="transmembrane region" description="Helical" evidence="1">
    <location>
        <begin position="14"/>
        <end position="34"/>
    </location>
</feature>
<dbReference type="Proteomes" id="UP000253845">
    <property type="component" value="Unassembled WGS sequence"/>
</dbReference>
<keyword evidence="1" id="KW-0812">Transmembrane</keyword>
<organism evidence="2 3">
    <name type="scientific">Aspergillus niger ATCC 13496</name>
    <dbReference type="NCBI Taxonomy" id="1353008"/>
    <lineage>
        <taxon>Eukaryota</taxon>
        <taxon>Fungi</taxon>
        <taxon>Dikarya</taxon>
        <taxon>Ascomycota</taxon>
        <taxon>Pezizomycotina</taxon>
        <taxon>Eurotiomycetes</taxon>
        <taxon>Eurotiomycetidae</taxon>
        <taxon>Eurotiales</taxon>
        <taxon>Aspergillaceae</taxon>
        <taxon>Aspergillus</taxon>
        <taxon>Aspergillus subgen. Circumdati</taxon>
    </lineage>
</organism>
<gene>
    <name evidence="2" type="ORF">M747DRAFT_295677</name>
</gene>
<sequence length="58" mass="6874">MMISGSSVVAVDHYYPVLPLPMISIVYWLTIEVYKQERSHMFEYRTTRFKELLSSTND</sequence>
<protein>
    <submittedName>
        <fullName evidence="2">Uncharacterized protein</fullName>
    </submittedName>
</protein>